<evidence type="ECO:0000256" key="1">
    <source>
        <dbReference type="SAM" id="Phobius"/>
    </source>
</evidence>
<name>A0ABX0I175_9FLAO</name>
<proteinExistence type="predicted"/>
<dbReference type="EMBL" id="JAAJBT010000001">
    <property type="protein sequence ID" value="NHM00937.1"/>
    <property type="molecule type" value="Genomic_DNA"/>
</dbReference>
<keyword evidence="1" id="KW-1133">Transmembrane helix</keyword>
<dbReference type="Proteomes" id="UP000800984">
    <property type="component" value="Unassembled WGS sequence"/>
</dbReference>
<reference evidence="2 3" key="1">
    <citation type="submission" date="2020-02" db="EMBL/GenBank/DDBJ databases">
        <authorList>
            <person name="Chen W.-M."/>
        </authorList>
    </citation>
    <scope>NUCLEOTIDE SEQUENCE [LARGE SCALE GENOMIC DNA]</scope>
    <source>
        <strain evidence="2 3">KDG-16</strain>
    </source>
</reference>
<organism evidence="2 3">
    <name type="scientific">Flavobacterium difficile</name>
    <dbReference type="NCBI Taxonomy" id="2709659"/>
    <lineage>
        <taxon>Bacteria</taxon>
        <taxon>Pseudomonadati</taxon>
        <taxon>Bacteroidota</taxon>
        <taxon>Flavobacteriia</taxon>
        <taxon>Flavobacteriales</taxon>
        <taxon>Flavobacteriaceae</taxon>
        <taxon>Flavobacterium</taxon>
    </lineage>
</organism>
<accession>A0ABX0I175</accession>
<evidence type="ECO:0008006" key="4">
    <source>
        <dbReference type="Google" id="ProtNLM"/>
    </source>
</evidence>
<feature type="transmembrane region" description="Helical" evidence="1">
    <location>
        <begin position="34"/>
        <end position="52"/>
    </location>
</feature>
<keyword evidence="1" id="KW-0812">Transmembrane</keyword>
<sequence length="67" mass="8074">MKKILFDNWHFMRYFRIAVSSFCFYSAYEQQQWVFVAFGIFFLFQAIFNLGCGPRGCNLPTKNRKDE</sequence>
<protein>
    <recommendedName>
        <fullName evidence="4">DUF2892 domain-containing protein</fullName>
    </recommendedName>
</protein>
<gene>
    <name evidence="2" type="ORF">G4D72_02305</name>
</gene>
<keyword evidence="3" id="KW-1185">Reference proteome</keyword>
<comment type="caution">
    <text evidence="2">The sequence shown here is derived from an EMBL/GenBank/DDBJ whole genome shotgun (WGS) entry which is preliminary data.</text>
</comment>
<evidence type="ECO:0000313" key="2">
    <source>
        <dbReference type="EMBL" id="NHM00937.1"/>
    </source>
</evidence>
<keyword evidence="1" id="KW-0472">Membrane</keyword>
<evidence type="ECO:0000313" key="3">
    <source>
        <dbReference type="Proteomes" id="UP000800984"/>
    </source>
</evidence>
<dbReference type="RefSeq" id="WP_166075972.1">
    <property type="nucleotide sequence ID" value="NZ_JAAJBT010000001.1"/>
</dbReference>